<dbReference type="Pfam" id="PF03466">
    <property type="entry name" value="LysR_substrate"/>
    <property type="match status" value="1"/>
</dbReference>
<evidence type="ECO:0000256" key="2">
    <source>
        <dbReference type="ARBA" id="ARBA00023015"/>
    </source>
</evidence>
<dbReference type="InterPro" id="IPR000847">
    <property type="entry name" value="LysR_HTH_N"/>
</dbReference>
<organism evidence="6 7">
    <name type="scientific">Bosea vaviloviae</name>
    <dbReference type="NCBI Taxonomy" id="1526658"/>
    <lineage>
        <taxon>Bacteria</taxon>
        <taxon>Pseudomonadati</taxon>
        <taxon>Pseudomonadota</taxon>
        <taxon>Alphaproteobacteria</taxon>
        <taxon>Hyphomicrobiales</taxon>
        <taxon>Boseaceae</taxon>
        <taxon>Bosea</taxon>
    </lineage>
</organism>
<keyword evidence="2" id="KW-0805">Transcription regulation</keyword>
<dbReference type="InterPro" id="IPR037410">
    <property type="entry name" value="BudR_PBP2"/>
</dbReference>
<dbReference type="KEGG" id="bvv:BHK69_12250"/>
<evidence type="ECO:0000259" key="5">
    <source>
        <dbReference type="PROSITE" id="PS50931"/>
    </source>
</evidence>
<proteinExistence type="inferred from homology"/>
<protein>
    <submittedName>
        <fullName evidence="6">LysR family transcriptional regulator</fullName>
    </submittedName>
</protein>
<comment type="similarity">
    <text evidence="1">Belongs to the LysR transcriptional regulatory family.</text>
</comment>
<dbReference type="Gene3D" id="1.10.10.10">
    <property type="entry name" value="Winged helix-like DNA-binding domain superfamily/Winged helix DNA-binding domain"/>
    <property type="match status" value="1"/>
</dbReference>
<accession>A0A1D7U188</accession>
<dbReference type="Pfam" id="PF00126">
    <property type="entry name" value="HTH_1"/>
    <property type="match status" value="1"/>
</dbReference>
<gene>
    <name evidence="6" type="ORF">BHK69_12250</name>
</gene>
<dbReference type="PRINTS" id="PR00039">
    <property type="entry name" value="HTHLYSR"/>
</dbReference>
<evidence type="ECO:0000256" key="1">
    <source>
        <dbReference type="ARBA" id="ARBA00009437"/>
    </source>
</evidence>
<keyword evidence="3" id="KW-0238">DNA-binding</keyword>
<reference evidence="6 7" key="1">
    <citation type="journal article" date="2015" name="Antonie Van Leeuwenhoek">
        <title>Bosea vaviloviae sp. nov., a new species of slow-growing rhizobia isolated from nodules of the relict species Vavilovia formosa (Stev.) Fed.</title>
        <authorList>
            <person name="Safronova V.I."/>
            <person name="Kuznetsova I.G."/>
            <person name="Sazanova A.L."/>
            <person name="Kimeklis A.K."/>
            <person name="Belimov A.A."/>
            <person name="Andronov E.E."/>
            <person name="Pinaev A.G."/>
            <person name="Chizhevskaya E.P."/>
            <person name="Pukhaev A.R."/>
            <person name="Popov K.P."/>
            <person name="Willems A."/>
            <person name="Tikhonovich I.A."/>
        </authorList>
    </citation>
    <scope>NUCLEOTIDE SEQUENCE [LARGE SCALE GENOMIC DNA]</scope>
    <source>
        <strain evidence="6 7">Vaf18</strain>
    </source>
</reference>
<dbReference type="SUPFAM" id="SSF53850">
    <property type="entry name" value="Periplasmic binding protein-like II"/>
    <property type="match status" value="1"/>
</dbReference>
<evidence type="ECO:0000256" key="3">
    <source>
        <dbReference type="ARBA" id="ARBA00023125"/>
    </source>
</evidence>
<dbReference type="PANTHER" id="PTHR30346">
    <property type="entry name" value="TRANSCRIPTIONAL DUAL REGULATOR HCAR-RELATED"/>
    <property type="match status" value="1"/>
</dbReference>
<dbReference type="GO" id="GO:0003700">
    <property type="term" value="F:DNA-binding transcription factor activity"/>
    <property type="evidence" value="ECO:0007669"/>
    <property type="project" value="InterPro"/>
</dbReference>
<dbReference type="InterPro" id="IPR005119">
    <property type="entry name" value="LysR_subst-bd"/>
</dbReference>
<dbReference type="GO" id="GO:0003677">
    <property type="term" value="F:DNA binding"/>
    <property type="evidence" value="ECO:0007669"/>
    <property type="project" value="UniProtKB-KW"/>
</dbReference>
<dbReference type="STRING" id="1526658.BHK69_12250"/>
<dbReference type="PANTHER" id="PTHR30346:SF30">
    <property type="entry name" value="SMALL NEUTRAL PROTEASE REGULATORY PROTEIN"/>
    <property type="match status" value="1"/>
</dbReference>
<name>A0A1D7U188_9HYPH</name>
<dbReference type="EMBL" id="CP017147">
    <property type="protein sequence ID" value="AOO81133.1"/>
    <property type="molecule type" value="Genomic_DNA"/>
</dbReference>
<evidence type="ECO:0000313" key="6">
    <source>
        <dbReference type="EMBL" id="AOO81133.1"/>
    </source>
</evidence>
<dbReference type="InterPro" id="IPR036388">
    <property type="entry name" value="WH-like_DNA-bd_sf"/>
</dbReference>
<dbReference type="GO" id="GO:0032993">
    <property type="term" value="C:protein-DNA complex"/>
    <property type="evidence" value="ECO:0007669"/>
    <property type="project" value="TreeGrafter"/>
</dbReference>
<sequence length="316" mass="34342">MAMIELRHFRYFVAVAEEGHVTRAAARLGIQQPPLSQQIRALEREVGAQLFRRLPRGVELTDAGRTLLEKARLVLSDVELALDAARRTARGEQGQLVIGFTSSAAFHPLVASVVRLLRQTVPGVTLALREGNTSDLIGELRSERLDAAFIRSPVERPVGLVVEPLLAEEMLVALPDQHAIVERLAGRLAKRAGQGMLEGRIALAELAQETFILYRRPSGPGLYDSIIAACRAAGFSPRIGQEAPQMVSTLSLVAAGLGVSIIPASMARLETNGIAYARLDDLPRLTAPLHLAYREEKPSGALERFIDCVRRSGDVI</sequence>
<evidence type="ECO:0000313" key="7">
    <source>
        <dbReference type="Proteomes" id="UP000094969"/>
    </source>
</evidence>
<dbReference type="AlphaFoldDB" id="A0A1D7U188"/>
<dbReference type="SUPFAM" id="SSF46785">
    <property type="entry name" value="Winged helix' DNA-binding domain"/>
    <property type="match status" value="1"/>
</dbReference>
<dbReference type="PROSITE" id="PS50931">
    <property type="entry name" value="HTH_LYSR"/>
    <property type="match status" value="1"/>
</dbReference>
<evidence type="ECO:0000256" key="4">
    <source>
        <dbReference type="ARBA" id="ARBA00023163"/>
    </source>
</evidence>
<dbReference type="Gene3D" id="3.40.190.10">
    <property type="entry name" value="Periplasmic binding protein-like II"/>
    <property type="match status" value="2"/>
</dbReference>
<dbReference type="FunFam" id="1.10.10.10:FF:000001">
    <property type="entry name" value="LysR family transcriptional regulator"/>
    <property type="match status" value="1"/>
</dbReference>
<feature type="domain" description="HTH lysR-type" evidence="5">
    <location>
        <begin position="4"/>
        <end position="61"/>
    </location>
</feature>
<dbReference type="Proteomes" id="UP000094969">
    <property type="component" value="Chromosome"/>
</dbReference>
<keyword evidence="7" id="KW-1185">Reference proteome</keyword>
<keyword evidence="4" id="KW-0804">Transcription</keyword>
<dbReference type="InterPro" id="IPR036390">
    <property type="entry name" value="WH_DNA-bd_sf"/>
</dbReference>
<dbReference type="CDD" id="cd08451">
    <property type="entry name" value="PBP2_BudR"/>
    <property type="match status" value="1"/>
</dbReference>